<dbReference type="Pfam" id="PF03033">
    <property type="entry name" value="Glyco_transf_28"/>
    <property type="match status" value="1"/>
</dbReference>
<dbReference type="NCBIfam" id="TIGR01133">
    <property type="entry name" value="murG"/>
    <property type="match status" value="1"/>
</dbReference>
<evidence type="ECO:0000256" key="8">
    <source>
        <dbReference type="ARBA" id="ARBA00023306"/>
    </source>
</evidence>
<gene>
    <name evidence="10" type="primary">murG</name>
    <name evidence="13" type="ORF">HMPREF3195_00659</name>
</gene>
<feature type="binding site" evidence="10">
    <location>
        <position position="198"/>
    </location>
    <ligand>
        <name>UDP-N-acetyl-alpha-D-glucosamine</name>
        <dbReference type="ChEBI" id="CHEBI:57705"/>
    </ligand>
</feature>
<feature type="binding site" evidence="10">
    <location>
        <position position="124"/>
    </location>
    <ligand>
        <name>UDP-N-acetyl-alpha-D-glucosamine</name>
        <dbReference type="ChEBI" id="CHEBI:57705"/>
    </ligand>
</feature>
<keyword evidence="1 10" id="KW-1003">Cell membrane</keyword>
<evidence type="ECO:0000256" key="10">
    <source>
        <dbReference type="HAMAP-Rule" id="MF_00033"/>
    </source>
</evidence>
<feature type="binding site" evidence="10">
    <location>
        <position position="168"/>
    </location>
    <ligand>
        <name>UDP-N-acetyl-alpha-D-glucosamine</name>
        <dbReference type="ChEBI" id="CHEBI:57705"/>
    </ligand>
</feature>
<dbReference type="AlphaFoldDB" id="A0A135YVS3"/>
<dbReference type="RefSeq" id="WP_021935020.1">
    <property type="nucleotide sequence ID" value="NZ_CP096607.1"/>
</dbReference>
<comment type="subcellular location">
    <subcellularLocation>
        <location evidence="10">Cell membrane</location>
        <topology evidence="10">Peripheral membrane protein</topology>
        <orientation evidence="10">Cytoplasmic side</orientation>
    </subcellularLocation>
</comment>
<comment type="function">
    <text evidence="10">Cell wall formation. Catalyzes the transfer of a GlcNAc subunit on undecaprenyl-pyrophosphoryl-MurNAc-pentapeptide (lipid intermediate I) to form undecaprenyl-pyrophosphoryl-MurNAc-(pentapeptide)GlcNAc (lipid intermediate II).</text>
</comment>
<dbReference type="HAMAP" id="MF_00033">
    <property type="entry name" value="MurG"/>
    <property type="match status" value="1"/>
</dbReference>
<name>A0A135YVS3_9FIRM</name>
<evidence type="ECO:0000313" key="13">
    <source>
        <dbReference type="EMBL" id="KXI13498.1"/>
    </source>
</evidence>
<comment type="similarity">
    <text evidence="10">Belongs to the glycosyltransferase 28 family. MurG subfamily.</text>
</comment>
<keyword evidence="5 10" id="KW-0133">Cell shape</keyword>
<dbReference type="GO" id="GO:0005975">
    <property type="term" value="P:carbohydrate metabolic process"/>
    <property type="evidence" value="ECO:0007669"/>
    <property type="project" value="InterPro"/>
</dbReference>
<accession>A0A135YVS3</accession>
<dbReference type="GO" id="GO:0071555">
    <property type="term" value="P:cell wall organization"/>
    <property type="evidence" value="ECO:0007669"/>
    <property type="project" value="UniProtKB-KW"/>
</dbReference>
<dbReference type="InterPro" id="IPR007235">
    <property type="entry name" value="Glyco_trans_28_C"/>
</dbReference>
<evidence type="ECO:0000259" key="11">
    <source>
        <dbReference type="Pfam" id="PF03033"/>
    </source>
</evidence>
<dbReference type="GO" id="GO:0005886">
    <property type="term" value="C:plasma membrane"/>
    <property type="evidence" value="ECO:0007669"/>
    <property type="project" value="UniProtKB-SubCell"/>
</dbReference>
<dbReference type="EMBL" id="LSQZ01000021">
    <property type="protein sequence ID" value="KXI13498.1"/>
    <property type="molecule type" value="Genomic_DNA"/>
</dbReference>
<dbReference type="EC" id="2.4.1.227" evidence="10"/>
<proteinExistence type="inferred from homology"/>
<protein>
    <recommendedName>
        <fullName evidence="10">UDP-N-acetylglucosamine--N-acetylmuramyl-(pentapeptide) pyrophosphoryl-undecaprenol N-acetylglucosamine transferase</fullName>
        <ecNumber evidence="10">2.4.1.227</ecNumber>
    </recommendedName>
    <alternativeName>
        <fullName evidence="10">Undecaprenyl-PP-MurNAc-pentapeptide-UDPGlcNAc GlcNAc transferase</fullName>
    </alternativeName>
</protein>
<dbReference type="PATRIC" id="fig|1261.3.peg.635"/>
<reference evidence="13 14" key="1">
    <citation type="submission" date="2016-02" db="EMBL/GenBank/DDBJ databases">
        <authorList>
            <person name="Wen L."/>
            <person name="He K."/>
            <person name="Yang H."/>
        </authorList>
    </citation>
    <scope>NUCLEOTIDE SEQUENCE [LARGE SCALE GENOMIC DNA]</scope>
    <source>
        <strain evidence="13 14">MJR8628A</strain>
    </source>
</reference>
<evidence type="ECO:0000256" key="7">
    <source>
        <dbReference type="ARBA" id="ARBA00023136"/>
    </source>
</evidence>
<dbReference type="InterPro" id="IPR006009">
    <property type="entry name" value="GlcNAc_MurG"/>
</dbReference>
<dbReference type="Gene3D" id="3.40.50.2000">
    <property type="entry name" value="Glycogen Phosphorylase B"/>
    <property type="match status" value="2"/>
</dbReference>
<dbReference type="GO" id="GO:0008360">
    <property type="term" value="P:regulation of cell shape"/>
    <property type="evidence" value="ECO:0007669"/>
    <property type="project" value="UniProtKB-KW"/>
</dbReference>
<dbReference type="STRING" id="1261.HMPREF3195_00659"/>
<keyword evidence="2 10" id="KW-0132">Cell division</keyword>
<sequence>MRVILSGGGTGGHVYPAIAIANKIKENNPDAEILFVGTKEGIESEIVPKYGYDIEYIRVKGFKRKIDFENVKRVLMFIKSLSDSKRIIKKFKPDMVIGTGGYVSGSVVLRASKMGIKTCIHEQNSFPGMTNKMLSKNVDFVMTSFEDSHKRFAEGVRGKLRLTGNPVRDDILTTKKEDARKKLGIDIDKRMVLVSGGSGGSEEINDALKIALPKMVEDKIAFMVATGRTYYDKFMADYGHLKLGQDQKIVPYLDDMANNLVAADLTIGSAGAISLAEITAVGIPAIIVPKAYTAENHQEYNAKSLEAAGAGICITEKELNPESLDRAIFSLINDGDRLASMSKASKEFGKPDALEKIYKHVEDELNK</sequence>
<dbReference type="PANTHER" id="PTHR21015">
    <property type="entry name" value="UDP-N-ACETYLGLUCOSAMINE--N-ACETYLMURAMYL-(PENTAPEPTIDE) PYROPHOSPHORYL-UNDECAPRENOL N-ACETYLGLUCOSAMINE TRANSFERASE 1"/>
    <property type="match status" value="1"/>
</dbReference>
<feature type="domain" description="Glycosyltransferase family 28 N-terminal" evidence="11">
    <location>
        <begin position="3"/>
        <end position="141"/>
    </location>
</feature>
<dbReference type="eggNOG" id="COG0707">
    <property type="taxonomic scope" value="Bacteria"/>
</dbReference>
<evidence type="ECO:0000256" key="3">
    <source>
        <dbReference type="ARBA" id="ARBA00022676"/>
    </source>
</evidence>
<dbReference type="SUPFAM" id="SSF53756">
    <property type="entry name" value="UDP-Glycosyltransferase/glycogen phosphorylase"/>
    <property type="match status" value="1"/>
</dbReference>
<evidence type="ECO:0000313" key="14">
    <source>
        <dbReference type="Proteomes" id="UP000070326"/>
    </source>
</evidence>
<dbReference type="Pfam" id="PF04101">
    <property type="entry name" value="Glyco_tran_28_C"/>
    <property type="match status" value="1"/>
</dbReference>
<comment type="caution">
    <text evidence="10">Lacks conserved residue(s) required for the propagation of feature annotation.</text>
</comment>
<evidence type="ECO:0000256" key="4">
    <source>
        <dbReference type="ARBA" id="ARBA00022679"/>
    </source>
</evidence>
<dbReference type="Proteomes" id="UP000070326">
    <property type="component" value="Unassembled WGS sequence"/>
</dbReference>
<evidence type="ECO:0000256" key="2">
    <source>
        <dbReference type="ARBA" id="ARBA00022618"/>
    </source>
</evidence>
<dbReference type="PANTHER" id="PTHR21015:SF22">
    <property type="entry name" value="GLYCOSYLTRANSFERASE"/>
    <property type="match status" value="1"/>
</dbReference>
<dbReference type="CDD" id="cd03785">
    <property type="entry name" value="GT28_MurG"/>
    <property type="match status" value="1"/>
</dbReference>
<feature type="binding site" evidence="10">
    <location>
        <position position="298"/>
    </location>
    <ligand>
        <name>UDP-N-acetyl-alpha-D-glucosamine</name>
        <dbReference type="ChEBI" id="CHEBI:57705"/>
    </ligand>
</feature>
<comment type="caution">
    <text evidence="13">The sequence shown here is derived from an EMBL/GenBank/DDBJ whole genome shotgun (WGS) entry which is preliminary data.</text>
</comment>
<comment type="catalytic activity">
    <reaction evidence="10">
        <text>di-trans,octa-cis-undecaprenyl diphospho-N-acetyl-alpha-D-muramoyl-L-alanyl-D-glutamyl-meso-2,6-diaminopimeloyl-D-alanyl-D-alanine + UDP-N-acetyl-alpha-D-glucosamine = di-trans,octa-cis-undecaprenyl diphospho-[N-acetyl-alpha-D-glucosaminyl-(1-&gt;4)]-N-acetyl-alpha-D-muramoyl-L-alanyl-D-glutamyl-meso-2,6-diaminopimeloyl-D-alanyl-D-alanine + UDP + H(+)</text>
        <dbReference type="Rhea" id="RHEA:31227"/>
        <dbReference type="ChEBI" id="CHEBI:15378"/>
        <dbReference type="ChEBI" id="CHEBI:57705"/>
        <dbReference type="ChEBI" id="CHEBI:58223"/>
        <dbReference type="ChEBI" id="CHEBI:61387"/>
        <dbReference type="ChEBI" id="CHEBI:61388"/>
        <dbReference type="EC" id="2.4.1.227"/>
    </reaction>
</comment>
<keyword evidence="6 10" id="KW-0573">Peptidoglycan synthesis</keyword>
<dbReference type="GO" id="GO:0051301">
    <property type="term" value="P:cell division"/>
    <property type="evidence" value="ECO:0007669"/>
    <property type="project" value="UniProtKB-KW"/>
</dbReference>
<evidence type="ECO:0000256" key="5">
    <source>
        <dbReference type="ARBA" id="ARBA00022960"/>
    </source>
</evidence>
<keyword evidence="9 10" id="KW-0961">Cell wall biogenesis/degradation</keyword>
<keyword evidence="4 10" id="KW-0808">Transferase</keyword>
<dbReference type="UniPathway" id="UPA00219"/>
<dbReference type="GO" id="GO:0009252">
    <property type="term" value="P:peptidoglycan biosynthetic process"/>
    <property type="evidence" value="ECO:0007669"/>
    <property type="project" value="UniProtKB-UniRule"/>
</dbReference>
<feature type="binding site" evidence="10">
    <location>
        <begin position="10"/>
        <end position="12"/>
    </location>
    <ligand>
        <name>UDP-N-acetyl-alpha-D-glucosamine</name>
        <dbReference type="ChEBI" id="CHEBI:57705"/>
    </ligand>
</feature>
<keyword evidence="8 10" id="KW-0131">Cell cycle</keyword>
<evidence type="ECO:0000256" key="6">
    <source>
        <dbReference type="ARBA" id="ARBA00022984"/>
    </source>
</evidence>
<keyword evidence="7 10" id="KW-0472">Membrane</keyword>
<evidence type="ECO:0000256" key="1">
    <source>
        <dbReference type="ARBA" id="ARBA00022475"/>
    </source>
</evidence>
<keyword evidence="3 10" id="KW-0328">Glycosyltransferase</keyword>
<evidence type="ECO:0000256" key="9">
    <source>
        <dbReference type="ARBA" id="ARBA00023316"/>
    </source>
</evidence>
<dbReference type="InterPro" id="IPR004276">
    <property type="entry name" value="GlycoTrans_28_N"/>
</dbReference>
<evidence type="ECO:0000259" key="12">
    <source>
        <dbReference type="Pfam" id="PF04101"/>
    </source>
</evidence>
<feature type="domain" description="Glycosyl transferase family 28 C-terminal" evidence="12">
    <location>
        <begin position="191"/>
        <end position="356"/>
    </location>
</feature>
<dbReference type="GO" id="GO:0051991">
    <property type="term" value="F:UDP-N-acetyl-D-glucosamine:N-acetylmuramoyl-L-alanyl-D-glutamyl-meso-2,6-diaminopimelyl-D-alanyl-D-alanine-diphosphoundecaprenol 4-beta-N-acetylglucosaminlytransferase activity"/>
    <property type="evidence" value="ECO:0007669"/>
    <property type="project" value="RHEA"/>
</dbReference>
<comment type="pathway">
    <text evidence="10">Cell wall biogenesis; peptidoglycan biosynthesis.</text>
</comment>
<organism evidence="13 14">
    <name type="scientific">Peptostreptococcus anaerobius</name>
    <dbReference type="NCBI Taxonomy" id="1261"/>
    <lineage>
        <taxon>Bacteria</taxon>
        <taxon>Bacillati</taxon>
        <taxon>Bacillota</taxon>
        <taxon>Clostridia</taxon>
        <taxon>Peptostreptococcales</taxon>
        <taxon>Peptostreptococcaceae</taxon>
        <taxon>Peptostreptococcus</taxon>
    </lineage>
</organism>
<dbReference type="GO" id="GO:0050511">
    <property type="term" value="F:undecaprenyldiphospho-muramoylpentapeptide beta-N-acetylglucosaminyltransferase activity"/>
    <property type="evidence" value="ECO:0007669"/>
    <property type="project" value="UniProtKB-UniRule"/>
</dbReference>